<sequence>MSDRALKNWGIVGSGGSQGPSDDMINARVAVAARKSPPPPPSRAVALVLAALEHGGNGAVEQRHPVFQGQKVQPSGTGTAVPPPHAGPGQEKQPCPGTDRIRS</sequence>
<dbReference type="Proteomes" id="UP001152622">
    <property type="component" value="Chromosome 18"/>
</dbReference>
<evidence type="ECO:0000313" key="3">
    <source>
        <dbReference type="Proteomes" id="UP001152622"/>
    </source>
</evidence>
<evidence type="ECO:0000313" key="2">
    <source>
        <dbReference type="EMBL" id="KAJ8338599.1"/>
    </source>
</evidence>
<evidence type="ECO:0000256" key="1">
    <source>
        <dbReference type="SAM" id="MobiDB-lite"/>
    </source>
</evidence>
<protein>
    <submittedName>
        <fullName evidence="2">Uncharacterized protein</fullName>
    </submittedName>
</protein>
<comment type="caution">
    <text evidence="2">The sequence shown here is derived from an EMBL/GenBank/DDBJ whole genome shotgun (WGS) entry which is preliminary data.</text>
</comment>
<dbReference type="AlphaFoldDB" id="A0A9Q1EGX4"/>
<dbReference type="EMBL" id="JAINUF010000018">
    <property type="protein sequence ID" value="KAJ8338599.1"/>
    <property type="molecule type" value="Genomic_DNA"/>
</dbReference>
<feature type="region of interest" description="Disordered" evidence="1">
    <location>
        <begin position="66"/>
        <end position="103"/>
    </location>
</feature>
<feature type="region of interest" description="Disordered" evidence="1">
    <location>
        <begin position="1"/>
        <end position="23"/>
    </location>
</feature>
<keyword evidence="3" id="KW-1185">Reference proteome</keyword>
<reference evidence="2" key="1">
    <citation type="journal article" date="2023" name="Science">
        <title>Genome structures resolve the early diversification of teleost fishes.</title>
        <authorList>
            <person name="Parey E."/>
            <person name="Louis A."/>
            <person name="Montfort J."/>
            <person name="Bouchez O."/>
            <person name="Roques C."/>
            <person name="Iampietro C."/>
            <person name="Lluch J."/>
            <person name="Castinel A."/>
            <person name="Donnadieu C."/>
            <person name="Desvignes T."/>
            <person name="Floi Bucao C."/>
            <person name="Jouanno E."/>
            <person name="Wen M."/>
            <person name="Mejri S."/>
            <person name="Dirks R."/>
            <person name="Jansen H."/>
            <person name="Henkel C."/>
            <person name="Chen W.J."/>
            <person name="Zahm M."/>
            <person name="Cabau C."/>
            <person name="Klopp C."/>
            <person name="Thompson A.W."/>
            <person name="Robinson-Rechavi M."/>
            <person name="Braasch I."/>
            <person name="Lecointre G."/>
            <person name="Bobe J."/>
            <person name="Postlethwait J.H."/>
            <person name="Berthelot C."/>
            <person name="Roest Crollius H."/>
            <person name="Guiguen Y."/>
        </authorList>
    </citation>
    <scope>NUCLEOTIDE SEQUENCE</scope>
    <source>
        <strain evidence="2">WJC10195</strain>
    </source>
</reference>
<organism evidence="2 3">
    <name type="scientific">Synaphobranchus kaupii</name>
    <name type="common">Kaup's arrowtooth eel</name>
    <dbReference type="NCBI Taxonomy" id="118154"/>
    <lineage>
        <taxon>Eukaryota</taxon>
        <taxon>Metazoa</taxon>
        <taxon>Chordata</taxon>
        <taxon>Craniata</taxon>
        <taxon>Vertebrata</taxon>
        <taxon>Euteleostomi</taxon>
        <taxon>Actinopterygii</taxon>
        <taxon>Neopterygii</taxon>
        <taxon>Teleostei</taxon>
        <taxon>Anguilliformes</taxon>
        <taxon>Synaphobranchidae</taxon>
        <taxon>Synaphobranchus</taxon>
    </lineage>
</organism>
<name>A0A9Q1EGX4_SYNKA</name>
<gene>
    <name evidence="2" type="ORF">SKAU_G00375650</name>
</gene>
<proteinExistence type="predicted"/>
<accession>A0A9Q1EGX4</accession>